<dbReference type="InterPro" id="IPR001296">
    <property type="entry name" value="Glyco_trans_1"/>
</dbReference>
<evidence type="ECO:0000256" key="7">
    <source>
        <dbReference type="ARBA" id="ARBA00023056"/>
    </source>
</evidence>
<dbReference type="SUPFAM" id="SSF53756">
    <property type="entry name" value="UDP-Glycosyltransferase/glycogen phosphorylase"/>
    <property type="match status" value="1"/>
</dbReference>
<keyword evidence="7 8" id="KW-0320">Glycogen biosynthesis</keyword>
<feature type="binding site" evidence="8">
    <location>
        <position position="24"/>
    </location>
    <ligand>
        <name>ADP-alpha-D-glucose</name>
        <dbReference type="ChEBI" id="CHEBI:57498"/>
    </ligand>
</feature>
<evidence type="ECO:0000256" key="3">
    <source>
        <dbReference type="ARBA" id="ARBA00004964"/>
    </source>
</evidence>
<evidence type="ECO:0000259" key="10">
    <source>
        <dbReference type="Pfam" id="PF08323"/>
    </source>
</evidence>
<dbReference type="RefSeq" id="WP_074929455.1">
    <property type="nucleotide sequence ID" value="NZ_FPBL01000015.1"/>
</dbReference>
<dbReference type="Proteomes" id="UP000183926">
    <property type="component" value="Unassembled WGS sequence"/>
</dbReference>
<comment type="similarity">
    <text evidence="4 8">Belongs to the glycosyltransferase 1 family. Bacterial/plant glycogen synthase subfamily.</text>
</comment>
<dbReference type="InterPro" id="IPR013534">
    <property type="entry name" value="Starch_synth_cat_dom"/>
</dbReference>
<keyword evidence="6 8" id="KW-0808">Transferase</keyword>
<protein>
    <recommendedName>
        <fullName evidence="8">Glycogen synthase</fullName>
        <ecNumber evidence="8">2.4.1.21</ecNumber>
    </recommendedName>
    <alternativeName>
        <fullName evidence="8">Starch [bacterial glycogen] synthase</fullName>
    </alternativeName>
</protein>
<dbReference type="EMBL" id="FPBL01000015">
    <property type="protein sequence ID" value="SFU80920.1"/>
    <property type="molecule type" value="Genomic_DNA"/>
</dbReference>
<dbReference type="NCBIfam" id="TIGR02095">
    <property type="entry name" value="glgA"/>
    <property type="match status" value="1"/>
</dbReference>
<name>A0A1I7J6V1_9PROT</name>
<sequence>MPSSSSRKNLRVLFVTPEIFPLCKTGGLGDVSAALPVALRALKMDVRLLLPGYPAVLAGLKSRRKVATFDLQPHFPPATLLSSRLQISESVSVPLYVIHCPALYQRTGGIYLDDTGHDWPDNAQRFGLLSKVGALLASDISPLAWMPDIVHCNDWQSGLTPAYLHFHSGKKAASLMTLHNLAFQGNFPPDKVEKLDLPEESFSMHGAEYYGNLSFLKAGIYYADHISTVSSGYAREIQHEPLGFGLQGLLAERSKDITGIVNGIDTAIWNPATDPYLAKKYTSRNLSAKAVNKLVLQQTMGLENNPTIPLFGAVSRLTHQKGSDIMLQIAPMLADLPAQLVLLGSGDALLEQQLTALAQAFPAKIAVRIGYDEALSHLINAGVDCFLMPSRFEPCGLNQMYSQHYGTPPVVHATGGLMDTVVDLTPETLADKSASGFLFHEMTADSFMEGITRAVNTYHNTRLWKTLQRNGMQKDFSWQASASAYQSIYSLLMQKNRPASIT</sequence>
<dbReference type="Gene3D" id="3.40.50.2000">
    <property type="entry name" value="Glycogen Phosphorylase B"/>
    <property type="match status" value="2"/>
</dbReference>
<evidence type="ECO:0000256" key="4">
    <source>
        <dbReference type="ARBA" id="ARBA00010281"/>
    </source>
</evidence>
<dbReference type="GO" id="GO:0005978">
    <property type="term" value="P:glycogen biosynthetic process"/>
    <property type="evidence" value="ECO:0007669"/>
    <property type="project" value="UniProtKB-UniRule"/>
</dbReference>
<evidence type="ECO:0000256" key="2">
    <source>
        <dbReference type="ARBA" id="ARBA00002764"/>
    </source>
</evidence>
<evidence type="ECO:0000313" key="11">
    <source>
        <dbReference type="EMBL" id="SFU80920.1"/>
    </source>
</evidence>
<evidence type="ECO:0000259" key="9">
    <source>
        <dbReference type="Pfam" id="PF00534"/>
    </source>
</evidence>
<evidence type="ECO:0000256" key="6">
    <source>
        <dbReference type="ARBA" id="ARBA00022679"/>
    </source>
</evidence>
<reference evidence="11 12" key="1">
    <citation type="submission" date="2016-10" db="EMBL/GenBank/DDBJ databases">
        <authorList>
            <person name="de Groot N.N."/>
        </authorList>
    </citation>
    <scope>NUCLEOTIDE SEQUENCE [LARGE SCALE GENOMIC DNA]</scope>
    <source>
        <strain evidence="11 12">Nm24</strain>
    </source>
</reference>
<dbReference type="CDD" id="cd03791">
    <property type="entry name" value="GT5_Glycogen_synthase_DULL1-like"/>
    <property type="match status" value="1"/>
</dbReference>
<accession>A0A1I7J6V1</accession>
<evidence type="ECO:0000256" key="5">
    <source>
        <dbReference type="ARBA" id="ARBA00022676"/>
    </source>
</evidence>
<dbReference type="PANTHER" id="PTHR45825:SF11">
    <property type="entry name" value="ALPHA AMYLASE DOMAIN-CONTAINING PROTEIN"/>
    <property type="match status" value="1"/>
</dbReference>
<dbReference type="PANTHER" id="PTHR45825">
    <property type="entry name" value="GRANULE-BOUND STARCH SYNTHASE 1, CHLOROPLASTIC/AMYLOPLASTIC"/>
    <property type="match status" value="1"/>
</dbReference>
<comment type="catalytic activity">
    <reaction evidence="1 8">
        <text>[(1-&gt;4)-alpha-D-glucosyl](n) + ADP-alpha-D-glucose = [(1-&gt;4)-alpha-D-glucosyl](n+1) + ADP + H(+)</text>
        <dbReference type="Rhea" id="RHEA:18189"/>
        <dbReference type="Rhea" id="RHEA-COMP:9584"/>
        <dbReference type="Rhea" id="RHEA-COMP:9587"/>
        <dbReference type="ChEBI" id="CHEBI:15378"/>
        <dbReference type="ChEBI" id="CHEBI:15444"/>
        <dbReference type="ChEBI" id="CHEBI:57498"/>
        <dbReference type="ChEBI" id="CHEBI:456216"/>
        <dbReference type="EC" id="2.4.1.21"/>
    </reaction>
</comment>
<dbReference type="AlphaFoldDB" id="A0A1I7J6V1"/>
<comment type="pathway">
    <text evidence="3 8">Glycan biosynthesis; glycogen biosynthesis.</text>
</comment>
<dbReference type="InterPro" id="IPR011835">
    <property type="entry name" value="GS/SS"/>
</dbReference>
<dbReference type="GO" id="GO:0004373">
    <property type="term" value="F:alpha-1,4-glucan glucosyltransferase (UDP-glucose donor) activity"/>
    <property type="evidence" value="ECO:0007669"/>
    <property type="project" value="InterPro"/>
</dbReference>
<organism evidence="11 12">
    <name type="scientific">Nitrosomonas eutropha</name>
    <dbReference type="NCBI Taxonomy" id="916"/>
    <lineage>
        <taxon>Bacteria</taxon>
        <taxon>Pseudomonadati</taxon>
        <taxon>Pseudomonadota</taxon>
        <taxon>Betaproteobacteria</taxon>
        <taxon>Nitrosomonadales</taxon>
        <taxon>Nitrosomonadaceae</taxon>
        <taxon>Nitrosomonas</taxon>
    </lineage>
</organism>
<proteinExistence type="inferred from homology"/>
<evidence type="ECO:0000313" key="12">
    <source>
        <dbReference type="Proteomes" id="UP000183926"/>
    </source>
</evidence>
<dbReference type="UniPathway" id="UPA00164"/>
<dbReference type="NCBIfam" id="NF001899">
    <property type="entry name" value="PRK00654.1-2"/>
    <property type="match status" value="1"/>
</dbReference>
<dbReference type="OrthoDB" id="9808590at2"/>
<feature type="domain" description="Starch synthase catalytic" evidence="10">
    <location>
        <begin position="11"/>
        <end position="251"/>
    </location>
</feature>
<dbReference type="EC" id="2.4.1.21" evidence="8"/>
<comment type="function">
    <text evidence="2 8">Synthesizes alpha-1,4-glucan chains using ADP-glucose.</text>
</comment>
<dbReference type="GO" id="GO:0009011">
    <property type="term" value="F:alpha-1,4-glucan glucosyltransferase (ADP-glucose donor) activity"/>
    <property type="evidence" value="ECO:0007669"/>
    <property type="project" value="UniProtKB-UniRule"/>
</dbReference>
<gene>
    <name evidence="8" type="primary">glgA</name>
    <name evidence="11" type="ORF">SAMN05216339_11519</name>
</gene>
<dbReference type="Pfam" id="PF08323">
    <property type="entry name" value="Glyco_transf_5"/>
    <property type="match status" value="1"/>
</dbReference>
<dbReference type="HAMAP" id="MF_00484">
    <property type="entry name" value="Glycogen_synth"/>
    <property type="match status" value="1"/>
</dbReference>
<dbReference type="Pfam" id="PF00534">
    <property type="entry name" value="Glycos_transf_1"/>
    <property type="match status" value="1"/>
</dbReference>
<evidence type="ECO:0000256" key="1">
    <source>
        <dbReference type="ARBA" id="ARBA00001478"/>
    </source>
</evidence>
<keyword evidence="5 8" id="KW-0328">Glycosyltransferase</keyword>
<feature type="domain" description="Glycosyl transferase family 1" evidence="9">
    <location>
        <begin position="308"/>
        <end position="457"/>
    </location>
</feature>
<evidence type="ECO:0000256" key="8">
    <source>
        <dbReference type="HAMAP-Rule" id="MF_00484"/>
    </source>
</evidence>